<sequence>MFGPWNHLKDGIVRAYGLFGSSTGLSQVLLLPILTLVSFFLVKRNLKEKTLTLIFLFLFLSFLYIAKIRNPILALCFSIMFFFILKSFRKISFVRFMLLFVVFFSLSLFLINLLSLLGIGDLSSQARIPMLLKFYHNFIMNPFGYGVGSTGNLTSYKYFYESSFATIFSDLGLFFGLFFYIFFLRIAYLSYRNFIFLNGETDKILSLSLFFIIICLLFLTNFSNIFDSTLFIFVVYMYSLMRRPFLKENL</sequence>
<feature type="transmembrane region" description="Helical" evidence="1">
    <location>
        <begin position="96"/>
        <end position="119"/>
    </location>
</feature>
<feature type="transmembrane region" description="Helical" evidence="1">
    <location>
        <begin position="139"/>
        <end position="159"/>
    </location>
</feature>
<accession>A0AAU6UIX3</accession>
<keyword evidence="1" id="KW-0472">Membrane</keyword>
<feature type="transmembrane region" description="Helical" evidence="1">
    <location>
        <begin position="72"/>
        <end position="89"/>
    </location>
</feature>
<dbReference type="EMBL" id="CP095346">
    <property type="protein sequence ID" value="XAG72877.1"/>
    <property type="molecule type" value="Genomic_DNA"/>
</dbReference>
<feature type="transmembrane region" description="Helical" evidence="1">
    <location>
        <begin position="209"/>
        <end position="238"/>
    </location>
</feature>
<reference evidence="2" key="1">
    <citation type="submission" date="2022-03" db="EMBL/GenBank/DDBJ databases">
        <title>Sea Food Isolates.</title>
        <authorList>
            <person name="Li c."/>
        </authorList>
    </citation>
    <scope>NUCLEOTIDE SEQUENCE</scope>
    <source>
        <strain evidence="2">19NY04SH03</strain>
    </source>
</reference>
<name>A0AAU6UIX3_UNCXX</name>
<protein>
    <submittedName>
        <fullName evidence="2">Uncharacterized protein</fullName>
    </submittedName>
</protein>
<gene>
    <name evidence="2" type="ORF">MRN42_13370</name>
</gene>
<evidence type="ECO:0000313" key="2">
    <source>
        <dbReference type="EMBL" id="XAG72877.1"/>
    </source>
</evidence>
<proteinExistence type="predicted"/>
<feature type="transmembrane region" description="Helical" evidence="1">
    <location>
        <begin position="49"/>
        <end position="66"/>
    </location>
</feature>
<dbReference type="AlphaFoldDB" id="A0AAU6UIX3"/>
<evidence type="ECO:0000256" key="1">
    <source>
        <dbReference type="SAM" id="Phobius"/>
    </source>
</evidence>
<organism evidence="2">
    <name type="scientific">bacterium 19NY04SH03</name>
    <dbReference type="NCBI Taxonomy" id="2920647"/>
    <lineage>
        <taxon>Bacteria</taxon>
    </lineage>
</organism>
<keyword evidence="1" id="KW-0812">Transmembrane</keyword>
<keyword evidence="1" id="KW-1133">Transmembrane helix</keyword>
<feature type="transmembrane region" description="Helical" evidence="1">
    <location>
        <begin position="24"/>
        <end position="42"/>
    </location>
</feature>
<feature type="transmembrane region" description="Helical" evidence="1">
    <location>
        <begin position="171"/>
        <end position="189"/>
    </location>
</feature>